<evidence type="ECO:0000313" key="4">
    <source>
        <dbReference type="EMBL" id="CAE7585435.1"/>
    </source>
</evidence>
<sequence>MVVQWGILGCAGIARKFCASVSRIDNAVIAAVASRTAGKADDFIAENCPGSKAYASYEELLADASIEAVYIPVPTSVKTELVLKVAAAKKHVLVEKPLASAADVKLMIDACKAAGVQFMDNTMFLHNARQDSIKSVLSDGGMFGDLRHVDSTFSIDCANDEAWAADNIRMKRSLEPLGCLGDLGWYNVRLTLWAFQYSLPTSVSCTYVEHTEEMVPTHLMAQMRFGNKTGSFMCSFKSAFRNSAEFVGSKAVLSLEDFVVTGKLDAASYKVTQTTFGAKDETFPLVTLKDEELKTGVQHAKLVETFSGLVASGKVDETWPEQTYQTQLVLDAMVKSAEQGGMWISLQ</sequence>
<dbReference type="InterPro" id="IPR000683">
    <property type="entry name" value="Gfo/Idh/MocA-like_OxRdtase_N"/>
</dbReference>
<comment type="similarity">
    <text evidence="1">Belongs to the Gfo/Idh/MocA family.</text>
</comment>
<dbReference type="Gene3D" id="3.30.360.10">
    <property type="entry name" value="Dihydrodipicolinate Reductase, domain 2"/>
    <property type="match status" value="1"/>
</dbReference>
<reference evidence="4" key="1">
    <citation type="submission" date="2021-02" db="EMBL/GenBank/DDBJ databases">
        <authorList>
            <person name="Dougan E. K."/>
            <person name="Rhodes N."/>
            <person name="Thang M."/>
            <person name="Chan C."/>
        </authorList>
    </citation>
    <scope>NUCLEOTIDE SEQUENCE</scope>
</reference>
<dbReference type="SUPFAM" id="SSF51735">
    <property type="entry name" value="NAD(P)-binding Rossmann-fold domains"/>
    <property type="match status" value="1"/>
</dbReference>
<evidence type="ECO:0000259" key="2">
    <source>
        <dbReference type="Pfam" id="PF01408"/>
    </source>
</evidence>
<dbReference type="EMBL" id="CAJNJA010027771">
    <property type="protein sequence ID" value="CAE7585435.1"/>
    <property type="molecule type" value="Genomic_DNA"/>
</dbReference>
<evidence type="ECO:0000256" key="1">
    <source>
        <dbReference type="ARBA" id="ARBA00010928"/>
    </source>
</evidence>
<dbReference type="Gene3D" id="3.40.50.720">
    <property type="entry name" value="NAD(P)-binding Rossmann-like Domain"/>
    <property type="match status" value="1"/>
</dbReference>
<evidence type="ECO:0008006" key="6">
    <source>
        <dbReference type="Google" id="ProtNLM"/>
    </source>
</evidence>
<dbReference type="PANTHER" id="PTHR46368">
    <property type="match status" value="1"/>
</dbReference>
<dbReference type="InterPro" id="IPR055170">
    <property type="entry name" value="GFO_IDH_MocA-like_dom"/>
</dbReference>
<evidence type="ECO:0000313" key="5">
    <source>
        <dbReference type="Proteomes" id="UP000601435"/>
    </source>
</evidence>
<dbReference type="Proteomes" id="UP000601435">
    <property type="component" value="Unassembled WGS sequence"/>
</dbReference>
<dbReference type="GO" id="GO:0000166">
    <property type="term" value="F:nucleotide binding"/>
    <property type="evidence" value="ECO:0007669"/>
    <property type="project" value="InterPro"/>
</dbReference>
<dbReference type="AlphaFoldDB" id="A0A812UN25"/>
<name>A0A812UN25_9DINO</name>
<organism evidence="4 5">
    <name type="scientific">Symbiodinium necroappetens</name>
    <dbReference type="NCBI Taxonomy" id="1628268"/>
    <lineage>
        <taxon>Eukaryota</taxon>
        <taxon>Sar</taxon>
        <taxon>Alveolata</taxon>
        <taxon>Dinophyceae</taxon>
        <taxon>Suessiales</taxon>
        <taxon>Symbiodiniaceae</taxon>
        <taxon>Symbiodinium</taxon>
    </lineage>
</organism>
<keyword evidence="5" id="KW-1185">Reference proteome</keyword>
<dbReference type="OrthoDB" id="2129491at2759"/>
<dbReference type="InterPro" id="IPR036291">
    <property type="entry name" value="NAD(P)-bd_dom_sf"/>
</dbReference>
<protein>
    <recommendedName>
        <fullName evidence="6">Gfo/Idh/MocA-like oxidoreductase N-terminal domain-containing protein</fullName>
    </recommendedName>
</protein>
<feature type="domain" description="GFO/IDH/MocA-like oxidoreductase" evidence="3">
    <location>
        <begin position="139"/>
        <end position="253"/>
    </location>
</feature>
<proteinExistence type="inferred from homology"/>
<evidence type="ECO:0000259" key="3">
    <source>
        <dbReference type="Pfam" id="PF22725"/>
    </source>
</evidence>
<dbReference type="PANTHER" id="PTHR46368:SF4">
    <property type="entry name" value="OS10G0403700 PROTEIN"/>
    <property type="match status" value="1"/>
</dbReference>
<comment type="caution">
    <text evidence="4">The sequence shown here is derived from an EMBL/GenBank/DDBJ whole genome shotgun (WGS) entry which is preliminary data.</text>
</comment>
<gene>
    <name evidence="4" type="ORF">SNEC2469_LOCUS16945</name>
</gene>
<dbReference type="Pfam" id="PF22725">
    <property type="entry name" value="GFO_IDH_MocA_C3"/>
    <property type="match status" value="1"/>
</dbReference>
<dbReference type="SUPFAM" id="SSF55347">
    <property type="entry name" value="Glyceraldehyde-3-phosphate dehydrogenase-like, C-terminal domain"/>
    <property type="match status" value="1"/>
</dbReference>
<accession>A0A812UN25</accession>
<dbReference type="Pfam" id="PF01408">
    <property type="entry name" value="GFO_IDH_MocA"/>
    <property type="match status" value="1"/>
</dbReference>
<feature type="domain" description="Gfo/Idh/MocA-like oxidoreductase N-terminal" evidence="2">
    <location>
        <begin position="4"/>
        <end position="119"/>
    </location>
</feature>